<name>A0ABD2JQH7_9BILA</name>
<dbReference type="Proteomes" id="UP001620626">
    <property type="component" value="Unassembled WGS sequence"/>
</dbReference>
<proteinExistence type="predicted"/>
<feature type="region of interest" description="Disordered" evidence="1">
    <location>
        <begin position="62"/>
        <end position="114"/>
    </location>
</feature>
<sequence>MAQQLTHQLNGLRRAEFITLNCPPPPFRHFNHIFKSVGMSAEISQPPPPNDQQQKYDLEWAKPADRTGGGGGGGVDSNVKANPIFQSADTPRAARSEPNQIDETDGGHEAVGGREKTAVRSAATTAVAAPIGFIGAQWMTMMMAL</sequence>
<accession>A0ABD2JQH7</accession>
<evidence type="ECO:0000313" key="2">
    <source>
        <dbReference type="EMBL" id="KAL3092877.1"/>
    </source>
</evidence>
<evidence type="ECO:0000313" key="3">
    <source>
        <dbReference type="Proteomes" id="UP001620626"/>
    </source>
</evidence>
<evidence type="ECO:0000256" key="1">
    <source>
        <dbReference type="SAM" id="MobiDB-lite"/>
    </source>
</evidence>
<protein>
    <submittedName>
        <fullName evidence="2">Uncharacterized protein</fullName>
    </submittedName>
</protein>
<reference evidence="2 3" key="1">
    <citation type="submission" date="2024-10" db="EMBL/GenBank/DDBJ databases">
        <authorList>
            <person name="Kim D."/>
        </authorList>
    </citation>
    <scope>NUCLEOTIDE SEQUENCE [LARGE SCALE GENOMIC DNA]</scope>
    <source>
        <strain evidence="2">BH-2024</strain>
    </source>
</reference>
<dbReference type="AlphaFoldDB" id="A0ABD2JQH7"/>
<gene>
    <name evidence="2" type="ORF">niasHT_030066</name>
</gene>
<dbReference type="EMBL" id="JBICBT010000919">
    <property type="protein sequence ID" value="KAL3092877.1"/>
    <property type="molecule type" value="Genomic_DNA"/>
</dbReference>
<feature type="compositionally biased region" description="Basic and acidic residues" evidence="1">
    <location>
        <begin position="105"/>
        <end position="114"/>
    </location>
</feature>
<comment type="caution">
    <text evidence="2">The sequence shown here is derived from an EMBL/GenBank/DDBJ whole genome shotgun (WGS) entry which is preliminary data.</text>
</comment>
<keyword evidence="3" id="KW-1185">Reference proteome</keyword>
<organism evidence="2 3">
    <name type="scientific">Heterodera trifolii</name>
    <dbReference type="NCBI Taxonomy" id="157864"/>
    <lineage>
        <taxon>Eukaryota</taxon>
        <taxon>Metazoa</taxon>
        <taxon>Ecdysozoa</taxon>
        <taxon>Nematoda</taxon>
        <taxon>Chromadorea</taxon>
        <taxon>Rhabditida</taxon>
        <taxon>Tylenchina</taxon>
        <taxon>Tylenchomorpha</taxon>
        <taxon>Tylenchoidea</taxon>
        <taxon>Heteroderidae</taxon>
        <taxon>Heteroderinae</taxon>
        <taxon>Heterodera</taxon>
    </lineage>
</organism>